<dbReference type="HOGENOM" id="CLU_164480_2_2_1"/>
<keyword evidence="3" id="KW-1185">Reference proteome</keyword>
<dbReference type="AlphaFoldDB" id="D8QWC9"/>
<dbReference type="InterPro" id="IPR036426">
    <property type="entry name" value="Bulb-type_lectin_dom_sf"/>
</dbReference>
<dbReference type="KEGG" id="smo:SELMODRAFT_29062"/>
<feature type="non-terminal residue" evidence="2">
    <location>
        <position position="52"/>
    </location>
</feature>
<proteinExistence type="predicted"/>
<dbReference type="Proteomes" id="UP000001514">
    <property type="component" value="Unassembled WGS sequence"/>
</dbReference>
<reference evidence="2 3" key="1">
    <citation type="journal article" date="2011" name="Science">
        <title>The Selaginella genome identifies genetic changes associated with the evolution of vascular plants.</title>
        <authorList>
            <person name="Banks J.A."/>
            <person name="Nishiyama T."/>
            <person name="Hasebe M."/>
            <person name="Bowman J.L."/>
            <person name="Gribskov M."/>
            <person name="dePamphilis C."/>
            <person name="Albert V.A."/>
            <person name="Aono N."/>
            <person name="Aoyama T."/>
            <person name="Ambrose B.A."/>
            <person name="Ashton N.W."/>
            <person name="Axtell M.J."/>
            <person name="Barker E."/>
            <person name="Barker M.S."/>
            <person name="Bennetzen J.L."/>
            <person name="Bonawitz N.D."/>
            <person name="Chapple C."/>
            <person name="Cheng C."/>
            <person name="Correa L.G."/>
            <person name="Dacre M."/>
            <person name="DeBarry J."/>
            <person name="Dreyer I."/>
            <person name="Elias M."/>
            <person name="Engstrom E.M."/>
            <person name="Estelle M."/>
            <person name="Feng L."/>
            <person name="Finet C."/>
            <person name="Floyd S.K."/>
            <person name="Frommer W.B."/>
            <person name="Fujita T."/>
            <person name="Gramzow L."/>
            <person name="Gutensohn M."/>
            <person name="Harholt J."/>
            <person name="Hattori M."/>
            <person name="Heyl A."/>
            <person name="Hirai T."/>
            <person name="Hiwatashi Y."/>
            <person name="Ishikawa M."/>
            <person name="Iwata M."/>
            <person name="Karol K.G."/>
            <person name="Koehler B."/>
            <person name="Kolukisaoglu U."/>
            <person name="Kubo M."/>
            <person name="Kurata T."/>
            <person name="Lalonde S."/>
            <person name="Li K."/>
            <person name="Li Y."/>
            <person name="Litt A."/>
            <person name="Lyons E."/>
            <person name="Manning G."/>
            <person name="Maruyama T."/>
            <person name="Michael T.P."/>
            <person name="Mikami K."/>
            <person name="Miyazaki S."/>
            <person name="Morinaga S."/>
            <person name="Murata T."/>
            <person name="Mueller-Roeber B."/>
            <person name="Nelson D.R."/>
            <person name="Obara M."/>
            <person name="Oguri Y."/>
            <person name="Olmstead R.G."/>
            <person name="Onodera N."/>
            <person name="Petersen B.L."/>
            <person name="Pils B."/>
            <person name="Prigge M."/>
            <person name="Rensing S.A."/>
            <person name="Riano-Pachon D.M."/>
            <person name="Roberts A.W."/>
            <person name="Sato Y."/>
            <person name="Scheller H.V."/>
            <person name="Schulz B."/>
            <person name="Schulz C."/>
            <person name="Shakirov E.V."/>
            <person name="Shibagaki N."/>
            <person name="Shinohara N."/>
            <person name="Shippen D.E."/>
            <person name="Soerensen I."/>
            <person name="Sotooka R."/>
            <person name="Sugimoto N."/>
            <person name="Sugita M."/>
            <person name="Sumikawa N."/>
            <person name="Tanurdzic M."/>
            <person name="Theissen G."/>
            <person name="Ulvskov P."/>
            <person name="Wakazuki S."/>
            <person name="Weng J.K."/>
            <person name="Willats W.W."/>
            <person name="Wipf D."/>
            <person name="Wolf P.G."/>
            <person name="Yang L."/>
            <person name="Zimmer A.D."/>
            <person name="Zhu Q."/>
            <person name="Mitros T."/>
            <person name="Hellsten U."/>
            <person name="Loque D."/>
            <person name="Otillar R."/>
            <person name="Salamov A."/>
            <person name="Schmutz J."/>
            <person name="Shapiro H."/>
            <person name="Lindquist E."/>
            <person name="Lucas S."/>
            <person name="Rokhsar D."/>
            <person name="Grigoriev I.V."/>
        </authorList>
    </citation>
    <scope>NUCLEOTIDE SEQUENCE [LARGE SCALE GENOMIC DNA]</scope>
</reference>
<evidence type="ECO:0000313" key="2">
    <source>
        <dbReference type="EMBL" id="EFJ36209.1"/>
    </source>
</evidence>
<sequence>YILFMQIDCNLVLYKGLSIIWETKTNNVGEGCFLRLQKNGNLVIYDKNYREI</sequence>
<feature type="domain" description="Bulb-type lectin" evidence="1">
    <location>
        <begin position="1"/>
        <end position="52"/>
    </location>
</feature>
<protein>
    <recommendedName>
        <fullName evidence="1">Bulb-type lectin domain-containing protein</fullName>
    </recommendedName>
</protein>
<dbReference type="SUPFAM" id="SSF51110">
    <property type="entry name" value="alpha-D-mannose-specific plant lectins"/>
    <property type="match status" value="1"/>
</dbReference>
<dbReference type="InParanoid" id="D8QWC9"/>
<gene>
    <name evidence="2" type="ORF">SELMODRAFT_29062</name>
</gene>
<accession>D8QWC9</accession>
<feature type="non-terminal residue" evidence="2">
    <location>
        <position position="1"/>
    </location>
</feature>
<evidence type="ECO:0000259" key="1">
    <source>
        <dbReference type="PROSITE" id="PS50927"/>
    </source>
</evidence>
<name>D8QWC9_SELML</name>
<dbReference type="Gramene" id="EFJ36209">
    <property type="protein sequence ID" value="EFJ36209"/>
    <property type="gene ID" value="SELMODRAFT_29062"/>
</dbReference>
<dbReference type="PROSITE" id="PS50927">
    <property type="entry name" value="BULB_LECTIN"/>
    <property type="match status" value="1"/>
</dbReference>
<dbReference type="InterPro" id="IPR001480">
    <property type="entry name" value="Bulb-type_lectin_dom"/>
</dbReference>
<dbReference type="EMBL" id="GL377567">
    <property type="protein sequence ID" value="EFJ36209.1"/>
    <property type="molecule type" value="Genomic_DNA"/>
</dbReference>
<evidence type="ECO:0000313" key="3">
    <source>
        <dbReference type="Proteomes" id="UP000001514"/>
    </source>
</evidence>
<dbReference type="Gene3D" id="2.90.10.10">
    <property type="entry name" value="Bulb-type lectin domain"/>
    <property type="match status" value="1"/>
</dbReference>
<organism evidence="3">
    <name type="scientific">Selaginella moellendorffii</name>
    <name type="common">Spikemoss</name>
    <dbReference type="NCBI Taxonomy" id="88036"/>
    <lineage>
        <taxon>Eukaryota</taxon>
        <taxon>Viridiplantae</taxon>
        <taxon>Streptophyta</taxon>
        <taxon>Embryophyta</taxon>
        <taxon>Tracheophyta</taxon>
        <taxon>Lycopodiopsida</taxon>
        <taxon>Selaginellales</taxon>
        <taxon>Selaginellaceae</taxon>
        <taxon>Selaginella</taxon>
    </lineage>
</organism>